<dbReference type="SUPFAM" id="SSF54675">
    <property type="entry name" value="Nicotinate/Quinolinate PRTase N-terminal domain-like"/>
    <property type="match status" value="1"/>
</dbReference>
<feature type="binding site" evidence="13">
    <location>
        <begin position="130"/>
        <end position="132"/>
    </location>
    <ligand>
        <name>substrate</name>
    </ligand>
</feature>
<dbReference type="CDD" id="cd01572">
    <property type="entry name" value="QPRTase"/>
    <property type="match status" value="1"/>
</dbReference>
<dbReference type="EMBL" id="UPPP01000067">
    <property type="protein sequence ID" value="VBB06744.1"/>
    <property type="molecule type" value="Genomic_DNA"/>
</dbReference>
<evidence type="ECO:0000256" key="6">
    <source>
        <dbReference type="ARBA" id="ARBA00022642"/>
    </source>
</evidence>
<evidence type="ECO:0000256" key="12">
    <source>
        <dbReference type="PIRNR" id="PIRNR006250"/>
    </source>
</evidence>
<feature type="domain" description="Quinolinate phosphoribosyl transferase C-terminal" evidence="14">
    <location>
        <begin position="109"/>
        <end position="274"/>
    </location>
</feature>
<evidence type="ECO:0000256" key="3">
    <source>
        <dbReference type="ARBA" id="ARBA00009400"/>
    </source>
</evidence>
<evidence type="ECO:0000313" key="16">
    <source>
        <dbReference type="EMBL" id="VBB06744.1"/>
    </source>
</evidence>
<dbReference type="InterPro" id="IPR013785">
    <property type="entry name" value="Aldolase_TIM"/>
</dbReference>
<dbReference type="InterPro" id="IPR037128">
    <property type="entry name" value="Quinolinate_PRibosylTase_N_sf"/>
</dbReference>
<evidence type="ECO:0000256" key="8">
    <source>
        <dbReference type="ARBA" id="ARBA00022679"/>
    </source>
</evidence>
<evidence type="ECO:0000256" key="13">
    <source>
        <dbReference type="PIRSR" id="PIRSR006250-1"/>
    </source>
</evidence>
<dbReference type="Gene3D" id="3.90.1170.20">
    <property type="entry name" value="Quinolinate phosphoribosyl transferase, N-terminal domain"/>
    <property type="match status" value="1"/>
</dbReference>
<evidence type="ECO:0000256" key="9">
    <source>
        <dbReference type="ARBA" id="ARBA00033102"/>
    </source>
</evidence>
<dbReference type="InterPro" id="IPR027277">
    <property type="entry name" value="NadC/ModD"/>
</dbReference>
<dbReference type="RefSeq" id="WP_122627692.1">
    <property type="nucleotide sequence ID" value="NZ_UPPP01000067.1"/>
</dbReference>
<comment type="pathway">
    <text evidence="2">Cofactor biosynthesis; NAD(+) biosynthesis; nicotinate D-ribonucleotide from quinolinate: step 1/1.</text>
</comment>
<evidence type="ECO:0000256" key="7">
    <source>
        <dbReference type="ARBA" id="ARBA00022676"/>
    </source>
</evidence>
<dbReference type="GO" id="GO:0005737">
    <property type="term" value="C:cytoplasm"/>
    <property type="evidence" value="ECO:0007669"/>
    <property type="project" value="TreeGrafter"/>
</dbReference>
<dbReference type="SUPFAM" id="SSF51690">
    <property type="entry name" value="Nicotinate/Quinolinate PRTase C-terminal domain-like"/>
    <property type="match status" value="1"/>
</dbReference>
<evidence type="ECO:0000256" key="10">
    <source>
        <dbReference type="ARBA" id="ARBA00047445"/>
    </source>
</evidence>
<protein>
    <recommendedName>
        <fullName evidence="11">Probable nicotinate-nucleotide pyrophosphorylase [carboxylating]</fullName>
        <ecNumber evidence="5">2.4.2.19</ecNumber>
    </recommendedName>
    <alternativeName>
        <fullName evidence="9">Quinolinate phosphoribosyltransferase [decarboxylating]</fullName>
    </alternativeName>
</protein>
<evidence type="ECO:0000259" key="15">
    <source>
        <dbReference type="Pfam" id="PF02749"/>
    </source>
</evidence>
<dbReference type="InterPro" id="IPR036068">
    <property type="entry name" value="Nicotinate_pribotase-like_C"/>
</dbReference>
<comment type="catalytic activity">
    <reaction evidence="10">
        <text>nicotinate beta-D-ribonucleotide + CO2 + diphosphate = quinolinate + 5-phospho-alpha-D-ribose 1-diphosphate + 2 H(+)</text>
        <dbReference type="Rhea" id="RHEA:12733"/>
        <dbReference type="ChEBI" id="CHEBI:15378"/>
        <dbReference type="ChEBI" id="CHEBI:16526"/>
        <dbReference type="ChEBI" id="CHEBI:29959"/>
        <dbReference type="ChEBI" id="CHEBI:33019"/>
        <dbReference type="ChEBI" id="CHEBI:57502"/>
        <dbReference type="ChEBI" id="CHEBI:58017"/>
        <dbReference type="EC" id="2.4.2.19"/>
    </reaction>
</comment>
<evidence type="ECO:0000256" key="11">
    <source>
        <dbReference type="ARBA" id="ARBA00069173"/>
    </source>
</evidence>
<comment type="similarity">
    <text evidence="3 12">Belongs to the NadC/ModD family.</text>
</comment>
<feature type="binding site" evidence="13">
    <location>
        <position position="164"/>
    </location>
    <ligand>
        <name>substrate</name>
    </ligand>
</feature>
<feature type="domain" description="Quinolinate phosphoribosyl transferase N-terminal" evidence="15">
    <location>
        <begin position="22"/>
        <end position="107"/>
    </location>
</feature>
<evidence type="ECO:0000256" key="4">
    <source>
        <dbReference type="ARBA" id="ARBA00011218"/>
    </source>
</evidence>
<dbReference type="GO" id="GO:0009435">
    <property type="term" value="P:NAD+ biosynthetic process"/>
    <property type="evidence" value="ECO:0007669"/>
    <property type="project" value="UniProtKB-UniPathway"/>
</dbReference>
<keyword evidence="6" id="KW-0662">Pyridine nucleotide biosynthesis</keyword>
<sequence length="276" mass="29487">MNKLALDELLRRALNEDLGLGDITSEAIFGEEHVSRGYLLAKEKIVLAGIGVFAAVFALLDERVRVIPHFADGNRVNGGERIALLEGPTRALLAGERVALNLLQHMSGIATETSRYVEALQGSGTVIVDTRKTTPGLRMLEKYAVTMGGGKNHRYGLDGMVMIKDNHIQAAGGILPAVEKVRRHVSPFVKIEVETEKPEQILEALAAGVDVIMLDNMPLAAIQQAVKMVDGRALIEVSGNVTLEKVAALGIAGVDVISSGALTHSVKAADISMKLE</sequence>
<gene>
    <name evidence="16" type="ORF">LUCI_1980</name>
</gene>
<feature type="binding site" evidence="13">
    <location>
        <position position="154"/>
    </location>
    <ligand>
        <name>substrate</name>
    </ligand>
</feature>
<feature type="binding site" evidence="13">
    <location>
        <position position="194"/>
    </location>
    <ligand>
        <name>substrate</name>
    </ligand>
</feature>
<dbReference type="GO" id="GO:0034213">
    <property type="term" value="P:quinolinate catabolic process"/>
    <property type="evidence" value="ECO:0007669"/>
    <property type="project" value="TreeGrafter"/>
</dbReference>
<comment type="function">
    <text evidence="1">Involved in the catabolism of quinolinic acid (QA).</text>
</comment>
<dbReference type="PIRSF" id="PIRSF006250">
    <property type="entry name" value="NadC_ModD"/>
    <property type="match status" value="1"/>
</dbReference>
<dbReference type="PANTHER" id="PTHR32179:SF3">
    <property type="entry name" value="NICOTINATE-NUCLEOTIDE PYROPHOSPHORYLASE [CARBOXYLATING]"/>
    <property type="match status" value="1"/>
</dbReference>
<dbReference type="PANTHER" id="PTHR32179">
    <property type="entry name" value="NICOTINATE-NUCLEOTIDE PYROPHOSPHORYLASE [CARBOXYLATING]"/>
    <property type="match status" value="1"/>
</dbReference>
<dbReference type="Proteomes" id="UP000277811">
    <property type="component" value="Unassembled WGS sequence"/>
</dbReference>
<dbReference type="InterPro" id="IPR002638">
    <property type="entry name" value="Quinolinate_PRibosylTrfase_C"/>
</dbReference>
<feature type="binding site" evidence="13">
    <location>
        <position position="97"/>
    </location>
    <ligand>
        <name>substrate</name>
    </ligand>
</feature>
<dbReference type="FunFam" id="3.90.1170.20:FF:000001">
    <property type="entry name" value="Nicotinate-nucleotide diphosphorylase (Carboxylating)"/>
    <property type="match status" value="1"/>
</dbReference>
<dbReference type="FunFam" id="3.20.20.70:FF:000030">
    <property type="entry name" value="Nicotinate-nucleotide pyrophosphorylase, carboxylating"/>
    <property type="match status" value="1"/>
</dbReference>
<dbReference type="AlphaFoldDB" id="A0A498R5L4"/>
<dbReference type="NCBIfam" id="TIGR00078">
    <property type="entry name" value="nadC"/>
    <property type="match status" value="1"/>
</dbReference>
<accession>A0A498R5L4</accession>
<dbReference type="OrthoDB" id="9782546at2"/>
<feature type="binding site" evidence="13">
    <location>
        <begin position="238"/>
        <end position="240"/>
    </location>
    <ligand>
        <name>substrate</name>
    </ligand>
</feature>
<evidence type="ECO:0000256" key="5">
    <source>
        <dbReference type="ARBA" id="ARBA00011944"/>
    </source>
</evidence>
<dbReference type="InterPro" id="IPR022412">
    <property type="entry name" value="Quinolinate_PRibosylTrfase_N"/>
</dbReference>
<proteinExistence type="inferred from homology"/>
<feature type="binding site" evidence="13">
    <location>
        <position position="215"/>
    </location>
    <ligand>
        <name>substrate</name>
    </ligand>
</feature>
<dbReference type="EC" id="2.4.2.19" evidence="5"/>
<feature type="binding site" evidence="13">
    <location>
        <begin position="259"/>
        <end position="261"/>
    </location>
    <ligand>
        <name>substrate</name>
    </ligand>
</feature>
<evidence type="ECO:0000256" key="1">
    <source>
        <dbReference type="ARBA" id="ARBA00003237"/>
    </source>
</evidence>
<dbReference type="Pfam" id="PF02749">
    <property type="entry name" value="QRPTase_N"/>
    <property type="match status" value="1"/>
</dbReference>
<dbReference type="Gene3D" id="3.20.20.70">
    <property type="entry name" value="Aldolase class I"/>
    <property type="match status" value="1"/>
</dbReference>
<comment type="subunit">
    <text evidence="4">Hexamer formed by 3 homodimers.</text>
</comment>
<reference evidence="16 17" key="1">
    <citation type="submission" date="2018-06" db="EMBL/GenBank/DDBJ databases">
        <authorList>
            <person name="Strepis N."/>
        </authorList>
    </citation>
    <scope>NUCLEOTIDE SEQUENCE [LARGE SCALE GENOMIC DNA]</scope>
    <source>
        <strain evidence="16">LUCI</strain>
    </source>
</reference>
<dbReference type="GO" id="GO:0004514">
    <property type="term" value="F:nicotinate-nucleotide diphosphorylase (carboxylating) activity"/>
    <property type="evidence" value="ECO:0007669"/>
    <property type="project" value="UniProtKB-EC"/>
</dbReference>
<dbReference type="Pfam" id="PF01729">
    <property type="entry name" value="QRPTase_C"/>
    <property type="match status" value="1"/>
</dbReference>
<keyword evidence="17" id="KW-1185">Reference proteome</keyword>
<dbReference type="UniPathway" id="UPA00253">
    <property type="reaction ID" value="UER00331"/>
</dbReference>
<keyword evidence="7 12" id="KW-0328">Glycosyltransferase</keyword>
<organism evidence="16 17">
    <name type="scientific">Lucifera butyrica</name>
    <dbReference type="NCBI Taxonomy" id="1351585"/>
    <lineage>
        <taxon>Bacteria</taxon>
        <taxon>Bacillati</taxon>
        <taxon>Bacillota</taxon>
        <taxon>Negativicutes</taxon>
        <taxon>Veillonellales</taxon>
        <taxon>Veillonellaceae</taxon>
        <taxon>Lucifera</taxon>
    </lineage>
</organism>
<evidence type="ECO:0000256" key="2">
    <source>
        <dbReference type="ARBA" id="ARBA00004893"/>
    </source>
</evidence>
<dbReference type="InterPro" id="IPR004393">
    <property type="entry name" value="NadC"/>
</dbReference>
<evidence type="ECO:0000259" key="14">
    <source>
        <dbReference type="Pfam" id="PF01729"/>
    </source>
</evidence>
<keyword evidence="8 12" id="KW-0808">Transferase</keyword>
<name>A0A498R5L4_9FIRM</name>
<evidence type="ECO:0000313" key="17">
    <source>
        <dbReference type="Proteomes" id="UP000277811"/>
    </source>
</evidence>